<dbReference type="GO" id="GO:0016301">
    <property type="term" value="F:kinase activity"/>
    <property type="evidence" value="ECO:0007669"/>
    <property type="project" value="UniProtKB-UniRule"/>
</dbReference>
<dbReference type="Pfam" id="PF03881">
    <property type="entry name" value="Fructosamin_kin"/>
    <property type="match status" value="1"/>
</dbReference>
<evidence type="ECO:0000256" key="3">
    <source>
        <dbReference type="PIRNR" id="PIRNR006221"/>
    </source>
</evidence>
<keyword evidence="3" id="KW-0808">Transferase</keyword>
<dbReference type="OrthoDB" id="5772781at2759"/>
<dbReference type="InterPro" id="IPR016477">
    <property type="entry name" value="Fructo-/Ketosamine-3-kinase"/>
</dbReference>
<accession>A0A6A6GT85</accession>
<comment type="similarity">
    <text evidence="3">Belongs to the fructosamine kinase family.</text>
</comment>
<dbReference type="EC" id="2.7.1.172" evidence="1"/>
<dbReference type="PANTHER" id="PTHR12149:SF8">
    <property type="entry name" value="PROTEIN-RIBULOSAMINE 3-KINASE"/>
    <property type="match status" value="1"/>
</dbReference>
<name>A0A6A6GT85_VIRVR</name>
<proteinExistence type="inferred from homology"/>
<dbReference type="GO" id="GO:0102193">
    <property type="term" value="F:protein-ribulosamine 3-kinase activity"/>
    <property type="evidence" value="ECO:0007669"/>
    <property type="project" value="UniProtKB-EC"/>
</dbReference>
<gene>
    <name evidence="4" type="ORF">EV356DRAFT_498295</name>
</gene>
<evidence type="ECO:0000313" key="4">
    <source>
        <dbReference type="EMBL" id="KAF2228533.1"/>
    </source>
</evidence>
<dbReference type="SUPFAM" id="SSF56112">
    <property type="entry name" value="Protein kinase-like (PK-like)"/>
    <property type="match status" value="1"/>
</dbReference>
<dbReference type="Proteomes" id="UP000800092">
    <property type="component" value="Unassembled WGS sequence"/>
</dbReference>
<dbReference type="EMBL" id="ML991916">
    <property type="protein sequence ID" value="KAF2228533.1"/>
    <property type="molecule type" value="Genomic_DNA"/>
</dbReference>
<dbReference type="AlphaFoldDB" id="A0A6A6GT85"/>
<evidence type="ECO:0000256" key="2">
    <source>
        <dbReference type="ARBA" id="ARBA00048655"/>
    </source>
</evidence>
<sequence>MCEGEYESLKAIYAVSPGFVPKPFAWGTYDQEGPEVYFLLAEFRDVGEQPADPMRLASRLAGLHQRSTSPTGKFGFHLSTCHAKIAQAVDTWNSSWCAVFSRHIGHTMSLAKPMLQWPEFDVVCQLTLEKVVPRLLLPLQSQGRELKPCLVHGDCWDGNTATDANTGDAFVFDACSFYGHNEYDTGNWRAPRHRLSNKAYIQNYEMHFPVSEPIEDWDARNLLYSLCFNIGNAIYIPGSQQRQVVYDDMTALYKLLSTHLTRIVLSPP</sequence>
<dbReference type="Gene3D" id="3.90.1200.10">
    <property type="match status" value="1"/>
</dbReference>
<keyword evidence="5" id="KW-1185">Reference proteome</keyword>
<reference evidence="4" key="1">
    <citation type="journal article" date="2020" name="Stud. Mycol.">
        <title>101 Dothideomycetes genomes: a test case for predicting lifestyles and emergence of pathogens.</title>
        <authorList>
            <person name="Haridas S."/>
            <person name="Albert R."/>
            <person name="Binder M."/>
            <person name="Bloem J."/>
            <person name="Labutti K."/>
            <person name="Salamov A."/>
            <person name="Andreopoulos B."/>
            <person name="Baker S."/>
            <person name="Barry K."/>
            <person name="Bills G."/>
            <person name="Bluhm B."/>
            <person name="Cannon C."/>
            <person name="Castanera R."/>
            <person name="Culley D."/>
            <person name="Daum C."/>
            <person name="Ezra D."/>
            <person name="Gonzalez J."/>
            <person name="Henrissat B."/>
            <person name="Kuo A."/>
            <person name="Liang C."/>
            <person name="Lipzen A."/>
            <person name="Lutzoni F."/>
            <person name="Magnuson J."/>
            <person name="Mondo S."/>
            <person name="Nolan M."/>
            <person name="Ohm R."/>
            <person name="Pangilinan J."/>
            <person name="Park H.-J."/>
            <person name="Ramirez L."/>
            <person name="Alfaro M."/>
            <person name="Sun H."/>
            <person name="Tritt A."/>
            <person name="Yoshinaga Y."/>
            <person name="Zwiers L.-H."/>
            <person name="Turgeon B."/>
            <person name="Goodwin S."/>
            <person name="Spatafora J."/>
            <person name="Crous P."/>
            <person name="Grigoriev I."/>
        </authorList>
    </citation>
    <scope>NUCLEOTIDE SEQUENCE</scope>
    <source>
        <strain evidence="4">Tuck. ex Michener</strain>
    </source>
</reference>
<dbReference type="PIRSF" id="PIRSF006221">
    <property type="entry name" value="Ketosamine-3-kinase"/>
    <property type="match status" value="1"/>
</dbReference>
<dbReference type="PANTHER" id="PTHR12149">
    <property type="entry name" value="FRUCTOSAMINE 3 KINASE-RELATED PROTEIN"/>
    <property type="match status" value="1"/>
</dbReference>
<comment type="catalytic activity">
    <reaction evidence="2">
        <text>N(6)-D-ribulosyl-L-lysyl-[protein] + ATP = N(6)-(3-O-phospho-D-ribulosyl)-L-lysyl-[protein] + ADP + H(+)</text>
        <dbReference type="Rhea" id="RHEA:48432"/>
        <dbReference type="Rhea" id="RHEA-COMP:12103"/>
        <dbReference type="Rhea" id="RHEA-COMP:12104"/>
        <dbReference type="ChEBI" id="CHEBI:15378"/>
        <dbReference type="ChEBI" id="CHEBI:30616"/>
        <dbReference type="ChEBI" id="CHEBI:90418"/>
        <dbReference type="ChEBI" id="CHEBI:90420"/>
        <dbReference type="ChEBI" id="CHEBI:456216"/>
        <dbReference type="EC" id="2.7.1.172"/>
    </reaction>
    <physiologicalReaction direction="left-to-right" evidence="2">
        <dbReference type="Rhea" id="RHEA:48433"/>
    </physiologicalReaction>
</comment>
<evidence type="ECO:0000313" key="5">
    <source>
        <dbReference type="Proteomes" id="UP000800092"/>
    </source>
</evidence>
<evidence type="ECO:0000256" key="1">
    <source>
        <dbReference type="ARBA" id="ARBA00011961"/>
    </source>
</evidence>
<dbReference type="InterPro" id="IPR011009">
    <property type="entry name" value="Kinase-like_dom_sf"/>
</dbReference>
<protein>
    <recommendedName>
        <fullName evidence="1">protein-ribulosamine 3-kinase</fullName>
        <ecNumber evidence="1">2.7.1.172</ecNumber>
    </recommendedName>
</protein>
<organism evidence="4 5">
    <name type="scientific">Viridothelium virens</name>
    <name type="common">Speckled blister lichen</name>
    <name type="synonym">Trypethelium virens</name>
    <dbReference type="NCBI Taxonomy" id="1048519"/>
    <lineage>
        <taxon>Eukaryota</taxon>
        <taxon>Fungi</taxon>
        <taxon>Dikarya</taxon>
        <taxon>Ascomycota</taxon>
        <taxon>Pezizomycotina</taxon>
        <taxon>Dothideomycetes</taxon>
        <taxon>Dothideomycetes incertae sedis</taxon>
        <taxon>Trypetheliales</taxon>
        <taxon>Trypetheliaceae</taxon>
        <taxon>Viridothelium</taxon>
    </lineage>
</organism>
<keyword evidence="3" id="KW-0418">Kinase</keyword>